<gene>
    <name evidence="2" type="ORF">JTE90_004533</name>
</gene>
<keyword evidence="3" id="KW-1185">Reference proteome</keyword>
<comment type="caution">
    <text evidence="2">The sequence shown here is derived from an EMBL/GenBank/DDBJ whole genome shotgun (WGS) entry which is preliminary data.</text>
</comment>
<dbReference type="Proteomes" id="UP000827092">
    <property type="component" value="Unassembled WGS sequence"/>
</dbReference>
<dbReference type="EMBL" id="JAFNEN010000105">
    <property type="protein sequence ID" value="KAG8194305.1"/>
    <property type="molecule type" value="Genomic_DNA"/>
</dbReference>
<name>A0AAV6VCB2_9ARAC</name>
<evidence type="ECO:0000313" key="2">
    <source>
        <dbReference type="EMBL" id="KAG8194305.1"/>
    </source>
</evidence>
<protein>
    <submittedName>
        <fullName evidence="2">Uncharacterized protein</fullName>
    </submittedName>
</protein>
<organism evidence="2 3">
    <name type="scientific">Oedothorax gibbosus</name>
    <dbReference type="NCBI Taxonomy" id="931172"/>
    <lineage>
        <taxon>Eukaryota</taxon>
        <taxon>Metazoa</taxon>
        <taxon>Ecdysozoa</taxon>
        <taxon>Arthropoda</taxon>
        <taxon>Chelicerata</taxon>
        <taxon>Arachnida</taxon>
        <taxon>Araneae</taxon>
        <taxon>Araneomorphae</taxon>
        <taxon>Entelegynae</taxon>
        <taxon>Araneoidea</taxon>
        <taxon>Linyphiidae</taxon>
        <taxon>Erigoninae</taxon>
        <taxon>Oedothorax</taxon>
    </lineage>
</organism>
<dbReference type="AlphaFoldDB" id="A0AAV6VCB2"/>
<evidence type="ECO:0000256" key="1">
    <source>
        <dbReference type="SAM" id="MobiDB-lite"/>
    </source>
</evidence>
<sequence>MAKIINIEETPLAKGKSGQKGIRSAVSTFSPFMPKKHAQKGLLTQSVGHNGPLLAYWTVWGIKGVDWYYVGKVQGLESFIMRALCAEM</sequence>
<evidence type="ECO:0000313" key="3">
    <source>
        <dbReference type="Proteomes" id="UP000827092"/>
    </source>
</evidence>
<proteinExistence type="predicted"/>
<feature type="region of interest" description="Disordered" evidence="1">
    <location>
        <begin position="1"/>
        <end position="21"/>
    </location>
</feature>
<reference evidence="2 3" key="1">
    <citation type="journal article" date="2022" name="Nat. Ecol. Evol.">
        <title>A masculinizing supergene underlies an exaggerated male reproductive morph in a spider.</title>
        <authorList>
            <person name="Hendrickx F."/>
            <person name="De Corte Z."/>
            <person name="Sonet G."/>
            <person name="Van Belleghem S.M."/>
            <person name="Kostlbacher S."/>
            <person name="Vangestel C."/>
        </authorList>
    </citation>
    <scope>NUCLEOTIDE SEQUENCE [LARGE SCALE GENOMIC DNA]</scope>
    <source>
        <strain evidence="2">W744_W776</strain>
    </source>
</reference>
<accession>A0AAV6VCB2</accession>